<gene>
    <name evidence="2" type="ORF">DVH24_021510</name>
</gene>
<keyword evidence="3" id="KW-1185">Reference proteome</keyword>
<feature type="region of interest" description="Disordered" evidence="1">
    <location>
        <begin position="1"/>
        <end position="36"/>
    </location>
</feature>
<evidence type="ECO:0000313" key="3">
    <source>
        <dbReference type="Proteomes" id="UP000290289"/>
    </source>
</evidence>
<organism evidence="2 3">
    <name type="scientific">Malus domestica</name>
    <name type="common">Apple</name>
    <name type="synonym">Pyrus malus</name>
    <dbReference type="NCBI Taxonomy" id="3750"/>
    <lineage>
        <taxon>Eukaryota</taxon>
        <taxon>Viridiplantae</taxon>
        <taxon>Streptophyta</taxon>
        <taxon>Embryophyta</taxon>
        <taxon>Tracheophyta</taxon>
        <taxon>Spermatophyta</taxon>
        <taxon>Magnoliopsida</taxon>
        <taxon>eudicotyledons</taxon>
        <taxon>Gunneridae</taxon>
        <taxon>Pentapetalae</taxon>
        <taxon>rosids</taxon>
        <taxon>fabids</taxon>
        <taxon>Rosales</taxon>
        <taxon>Rosaceae</taxon>
        <taxon>Amygdaloideae</taxon>
        <taxon>Maleae</taxon>
        <taxon>Malus</taxon>
    </lineage>
</organism>
<dbReference type="AlphaFoldDB" id="A0A498JV07"/>
<dbReference type="Proteomes" id="UP000290289">
    <property type="component" value="Chromosome 5"/>
</dbReference>
<accession>A0A498JV07</accession>
<reference evidence="2 3" key="1">
    <citation type="submission" date="2018-10" db="EMBL/GenBank/DDBJ databases">
        <title>A high-quality apple genome assembly.</title>
        <authorList>
            <person name="Hu J."/>
        </authorList>
    </citation>
    <scope>NUCLEOTIDE SEQUENCE [LARGE SCALE GENOMIC DNA]</scope>
    <source>
        <strain evidence="3">cv. HFTH1</strain>
        <tissue evidence="2">Young leaf</tissue>
    </source>
</reference>
<protein>
    <submittedName>
        <fullName evidence="2">Uncharacterized protein</fullName>
    </submittedName>
</protein>
<evidence type="ECO:0000256" key="1">
    <source>
        <dbReference type="SAM" id="MobiDB-lite"/>
    </source>
</evidence>
<sequence length="165" mass="18687">MGDPLGSSRKQNREDVVGAQSGQNRATTELSQRCDGDPGRDVTIICCLEFELFYAMLRGCRTSKHNQIIQEGHFVVCDKPSFENQNKRQKILDNVCSNRINTVQTSDNVITFDNSNQISKGQANFQKNRKGNVVEYVDLGDKNYKCIYCGALFWLKESLKDINPI</sequence>
<name>A0A498JV07_MALDO</name>
<evidence type="ECO:0000313" key="2">
    <source>
        <dbReference type="EMBL" id="RXH99708.1"/>
    </source>
</evidence>
<feature type="compositionally biased region" description="Polar residues" evidence="1">
    <location>
        <begin position="20"/>
        <end position="31"/>
    </location>
</feature>
<comment type="caution">
    <text evidence="2">The sequence shown here is derived from an EMBL/GenBank/DDBJ whole genome shotgun (WGS) entry which is preliminary data.</text>
</comment>
<proteinExistence type="predicted"/>
<dbReference type="EMBL" id="RDQH01000331">
    <property type="protein sequence ID" value="RXH99708.1"/>
    <property type="molecule type" value="Genomic_DNA"/>
</dbReference>